<evidence type="ECO:0000313" key="12">
    <source>
        <dbReference type="EMBL" id="KAK3286689.1"/>
    </source>
</evidence>
<dbReference type="Proteomes" id="UP001190700">
    <property type="component" value="Unassembled WGS sequence"/>
</dbReference>
<dbReference type="Pfam" id="PF23231">
    <property type="entry name" value="HAT_Syf1_CNRKL1_C"/>
    <property type="match status" value="2"/>
</dbReference>
<organism evidence="12 13">
    <name type="scientific">Cymbomonas tetramitiformis</name>
    <dbReference type="NCBI Taxonomy" id="36881"/>
    <lineage>
        <taxon>Eukaryota</taxon>
        <taxon>Viridiplantae</taxon>
        <taxon>Chlorophyta</taxon>
        <taxon>Pyramimonadophyceae</taxon>
        <taxon>Pyramimonadales</taxon>
        <taxon>Pyramimonadaceae</taxon>
        <taxon>Cymbomonas</taxon>
    </lineage>
</organism>
<dbReference type="Pfam" id="PF23220">
    <property type="entry name" value="HAT_Syf1_M"/>
    <property type="match status" value="1"/>
</dbReference>
<dbReference type="PANTHER" id="PTHR11246:SF5">
    <property type="entry name" value="PRE-MRNA-SPLICING FACTOR SYF1"/>
    <property type="match status" value="1"/>
</dbReference>
<dbReference type="InterPro" id="IPR056350">
    <property type="entry name" value="HAT_Syf1_central"/>
</dbReference>
<evidence type="ECO:0000256" key="3">
    <source>
        <dbReference type="ARBA" id="ARBA00022664"/>
    </source>
</evidence>
<feature type="domain" description="Pre-mRNA-splicing factor Syf1/CRNKL1-like C-terminal HAT-repeats" evidence="10">
    <location>
        <begin position="393"/>
        <end position="543"/>
    </location>
</feature>
<comment type="similarity">
    <text evidence="2">Belongs to the crooked-neck family.</text>
</comment>
<protein>
    <recommendedName>
        <fullName evidence="14">Pre-mRNA-splicing factor SYF1</fullName>
    </recommendedName>
</protein>
<accession>A0AAE0GYH9</accession>
<keyword evidence="4" id="KW-0747">Spliceosome</keyword>
<reference evidence="12 13" key="1">
    <citation type="journal article" date="2015" name="Genome Biol. Evol.">
        <title>Comparative Genomics of a Bacterivorous Green Alga Reveals Evolutionary Causalities and Consequences of Phago-Mixotrophic Mode of Nutrition.</title>
        <authorList>
            <person name="Burns J.A."/>
            <person name="Paasch A."/>
            <person name="Narechania A."/>
            <person name="Kim E."/>
        </authorList>
    </citation>
    <scope>NUCLEOTIDE SEQUENCE [LARGE SCALE GENOMIC DNA]</scope>
    <source>
        <strain evidence="12 13">PLY_AMNH</strain>
    </source>
</reference>
<keyword evidence="6" id="KW-0508">mRNA splicing</keyword>
<evidence type="ECO:0000256" key="7">
    <source>
        <dbReference type="ARBA" id="ARBA00023242"/>
    </source>
</evidence>
<dbReference type="AlphaFoldDB" id="A0AAE0GYH9"/>
<dbReference type="Gene3D" id="1.25.40.10">
    <property type="entry name" value="Tetratricopeptide repeat domain"/>
    <property type="match status" value="3"/>
</dbReference>
<keyword evidence="13" id="KW-1185">Reference proteome</keyword>
<evidence type="ECO:0000256" key="6">
    <source>
        <dbReference type="ARBA" id="ARBA00023187"/>
    </source>
</evidence>
<sequence>MTELDLTDEDLLYEEELLRNPFTLRLWIRYLDARKSVTPKRRYLLFERACRALPGSYKLWYAYLKERQEAIRGTCIDHSSYEALNNCYERALVTMHKMPRIWEMYLKHLNSQKHFTRMRHTCDRALRSLPITQHERMWTIYLDFVRSDGIPTDTALRVYRRYLQLEPTHAEEYIEYLKKAGHWNEAAVKLAELVNDDSFQSLAGKTKHQLWLELCDIITKHPADVTSLQVDPILRGGIRKFTDEVGRLWTSLADYYIRKAIFEKARDVYEEGMTTVTTVRDFSVIFDAFMQFEESMLSARMEALGDAADEDEEELDPDDNGEDFLLKDDGNDIDLRLARLEYHMERRPELVSSVMLRQNPHNVFEWHKRVKLFEGKPTKQIFTFTEAVKTVDPEVAVGKPHTLWVAFAKFYETHQDLGNARIILEKAVQVNYKAVDDLATVWCEWAEMELRHQNFQSALDLMRRATKHRPGRVKEDGPVQSRLHKSLKLWMFYCDLEESLGDLDSAKAVYEKILDIRIATPQIILNYALLLWESKHFEDAFQVLGHLHLREGAAARINAICTFERAFQVPGHLHFRGPARMPRAWLDAAHTGVHPWQHGCRTHGWMQLTPVSTLGSTDAARTAGCSSHRCPPLAARMPHDGWMQLTPVSTLGSTGCRTHGWMAQSVFTLAARMPHDGWMQLTSVHPRHGCRTHGWMQLTPDEKLAMYELYLNRAKEFFGVGKAREILETAIDAKLPDSITKSLCVQYANLERRLGEIDRARALFRHASQFADPKTDYGFWDEWNEFEIKHGNEDTFREMLRIKRSVSASYSQTHFNMATAHPTEATGAEPPSGDAGIAAAGAVDPMAALDQQAVGGTNLAGFVSGGVEGQQVASQEAKNEEEIDLGDDDDDDEDDDGEEKTDAIEEQQVPDAVFGELKKKAEDEAADASAQPSAKKRKT</sequence>
<keyword evidence="5" id="KW-0677">Repeat</keyword>
<keyword evidence="7" id="KW-0539">Nucleus</keyword>
<feature type="domain" description="Pre-mRNA-splicing factor Syf1-like N-terminal HAT-repeats" evidence="11">
    <location>
        <begin position="9"/>
        <end position="167"/>
    </location>
</feature>
<feature type="domain" description="Pre-mRNA-splicing factor SYF1 central HAT repeats" evidence="9">
    <location>
        <begin position="171"/>
        <end position="391"/>
    </location>
</feature>
<evidence type="ECO:0000256" key="1">
    <source>
        <dbReference type="ARBA" id="ARBA00004123"/>
    </source>
</evidence>
<dbReference type="GO" id="GO:0071014">
    <property type="term" value="C:post-mRNA release spliceosomal complex"/>
    <property type="evidence" value="ECO:0007669"/>
    <property type="project" value="TreeGrafter"/>
</dbReference>
<dbReference type="InterPro" id="IPR045075">
    <property type="entry name" value="Syf1-like"/>
</dbReference>
<dbReference type="InterPro" id="IPR003107">
    <property type="entry name" value="HAT"/>
</dbReference>
<evidence type="ECO:0008006" key="14">
    <source>
        <dbReference type="Google" id="ProtNLM"/>
    </source>
</evidence>
<comment type="subcellular location">
    <subcellularLocation>
        <location evidence="1">Nucleus</location>
    </subcellularLocation>
</comment>
<dbReference type="EMBL" id="LGRX02001190">
    <property type="protein sequence ID" value="KAK3286689.1"/>
    <property type="molecule type" value="Genomic_DNA"/>
</dbReference>
<evidence type="ECO:0000259" key="9">
    <source>
        <dbReference type="Pfam" id="PF23220"/>
    </source>
</evidence>
<dbReference type="Pfam" id="PF23233">
    <property type="entry name" value="HAT_Syf1_CNRKL1_N"/>
    <property type="match status" value="1"/>
</dbReference>
<name>A0AAE0GYH9_9CHLO</name>
<dbReference type="InterPro" id="IPR011990">
    <property type="entry name" value="TPR-like_helical_dom_sf"/>
</dbReference>
<dbReference type="SMART" id="SM00386">
    <property type="entry name" value="HAT"/>
    <property type="match status" value="10"/>
</dbReference>
<evidence type="ECO:0000259" key="10">
    <source>
        <dbReference type="Pfam" id="PF23231"/>
    </source>
</evidence>
<dbReference type="GO" id="GO:0000974">
    <property type="term" value="C:Prp19 complex"/>
    <property type="evidence" value="ECO:0007669"/>
    <property type="project" value="TreeGrafter"/>
</dbReference>
<dbReference type="SUPFAM" id="SSF48452">
    <property type="entry name" value="TPR-like"/>
    <property type="match status" value="4"/>
</dbReference>
<comment type="caution">
    <text evidence="12">The sequence shown here is derived from an EMBL/GenBank/DDBJ whole genome shotgun (WGS) entry which is preliminary data.</text>
</comment>
<evidence type="ECO:0000313" key="13">
    <source>
        <dbReference type="Proteomes" id="UP001190700"/>
    </source>
</evidence>
<keyword evidence="3" id="KW-0507">mRNA processing</keyword>
<gene>
    <name evidence="12" type="ORF">CYMTET_5767</name>
</gene>
<dbReference type="GO" id="GO:0071007">
    <property type="term" value="C:U2-type catalytic step 2 spliceosome"/>
    <property type="evidence" value="ECO:0007669"/>
    <property type="project" value="TreeGrafter"/>
</dbReference>
<dbReference type="GO" id="GO:0000349">
    <property type="term" value="P:generation of catalytic spliceosome for first transesterification step"/>
    <property type="evidence" value="ECO:0007669"/>
    <property type="project" value="TreeGrafter"/>
</dbReference>
<dbReference type="InterPro" id="IPR055430">
    <property type="entry name" value="HAT_Syf1_CNRKL1_C"/>
</dbReference>
<feature type="domain" description="Pre-mRNA-splicing factor Syf1/CRNKL1-like C-terminal HAT-repeats" evidence="10">
    <location>
        <begin position="698"/>
        <end position="853"/>
    </location>
</feature>
<dbReference type="InterPro" id="IPR055433">
    <property type="entry name" value="HAT_Syf1-like_N"/>
</dbReference>
<dbReference type="FunFam" id="1.25.40.10:FF:000137">
    <property type="entry name" value="Pre-mRNA-splicing factor syf1"/>
    <property type="match status" value="1"/>
</dbReference>
<evidence type="ECO:0000256" key="4">
    <source>
        <dbReference type="ARBA" id="ARBA00022728"/>
    </source>
</evidence>
<dbReference type="PANTHER" id="PTHR11246">
    <property type="entry name" value="PRE-MRNA SPLICING FACTOR"/>
    <property type="match status" value="1"/>
</dbReference>
<evidence type="ECO:0000256" key="8">
    <source>
        <dbReference type="SAM" id="MobiDB-lite"/>
    </source>
</evidence>
<feature type="region of interest" description="Disordered" evidence="8">
    <location>
        <begin position="867"/>
        <end position="939"/>
    </location>
</feature>
<evidence type="ECO:0000256" key="5">
    <source>
        <dbReference type="ARBA" id="ARBA00022737"/>
    </source>
</evidence>
<dbReference type="FunFam" id="1.25.40.10:FF:000182">
    <property type="entry name" value="Pre-mRNA-splicing factor SYF1"/>
    <property type="match status" value="1"/>
</dbReference>
<evidence type="ECO:0000259" key="11">
    <source>
        <dbReference type="Pfam" id="PF23233"/>
    </source>
</evidence>
<feature type="compositionally biased region" description="Acidic residues" evidence="8">
    <location>
        <begin position="879"/>
        <end position="899"/>
    </location>
</feature>
<proteinExistence type="inferred from homology"/>
<evidence type="ECO:0000256" key="2">
    <source>
        <dbReference type="ARBA" id="ARBA00008644"/>
    </source>
</evidence>
<dbReference type="FunFam" id="1.25.40.10:FF:000411">
    <property type="entry name" value="pre-mRNA-splicing factor SYF1"/>
    <property type="match status" value="1"/>
</dbReference>